<dbReference type="InterPro" id="IPR014710">
    <property type="entry name" value="RmlC-like_jellyroll"/>
</dbReference>
<comment type="caution">
    <text evidence="2">The sequence shown here is derived from an EMBL/GenBank/DDBJ whole genome shotgun (WGS) entry which is preliminary data.</text>
</comment>
<dbReference type="Gene3D" id="2.60.120.10">
    <property type="entry name" value="Jelly Rolls"/>
    <property type="match status" value="1"/>
</dbReference>
<dbReference type="PANTHER" id="PTHR36440:SF1">
    <property type="entry name" value="PUTATIVE (AFU_ORTHOLOGUE AFUA_8G07350)-RELATED"/>
    <property type="match status" value="1"/>
</dbReference>
<dbReference type="InterPro" id="IPR053146">
    <property type="entry name" value="QDO-like"/>
</dbReference>
<dbReference type="RefSeq" id="WP_104711908.1">
    <property type="nucleotide sequence ID" value="NZ_PTRA01000001.1"/>
</dbReference>
<protein>
    <submittedName>
        <fullName evidence="2">Cupin domain-containing protein</fullName>
    </submittedName>
</protein>
<dbReference type="OrthoDB" id="72027at2"/>
<reference evidence="3" key="1">
    <citation type="submission" date="2018-02" db="EMBL/GenBank/DDBJ databases">
        <title>Genome sequencing of Solimonas sp. HR-BB.</title>
        <authorList>
            <person name="Lee Y."/>
            <person name="Jeon C.O."/>
        </authorList>
    </citation>
    <scope>NUCLEOTIDE SEQUENCE [LARGE SCALE GENOMIC DNA]</scope>
    <source>
        <strain evidence="3">HR-U</strain>
    </source>
</reference>
<feature type="domain" description="Cupin type-2" evidence="1">
    <location>
        <begin position="39"/>
        <end position="104"/>
    </location>
</feature>
<evidence type="ECO:0000313" key="2">
    <source>
        <dbReference type="EMBL" id="PQA59999.1"/>
    </source>
</evidence>
<dbReference type="Proteomes" id="UP000239590">
    <property type="component" value="Unassembled WGS sequence"/>
</dbReference>
<sequence length="189" mass="21028">MSVKTSTAASRTIRNPMLKDEVVFLETSLESQGQHTLVEVTLSAGGGNPLHFHRAFSEEFTCLEGELGIQLGKQMLYLKPGESAMAPAMSRHRFFNRTSEPCRFRCRIAPGFPGFEQTLQITYGLACDGKANAQGMPKNPYELAYAFMISGTCLTGWMSVLQPVLNYLGQQAIKKGIAAELQRRYLKIW</sequence>
<dbReference type="Pfam" id="PF07883">
    <property type="entry name" value="Cupin_2"/>
    <property type="match status" value="1"/>
</dbReference>
<proteinExistence type="predicted"/>
<evidence type="ECO:0000313" key="3">
    <source>
        <dbReference type="Proteomes" id="UP000239590"/>
    </source>
</evidence>
<dbReference type="SUPFAM" id="SSF51182">
    <property type="entry name" value="RmlC-like cupins"/>
    <property type="match status" value="1"/>
</dbReference>
<dbReference type="InterPro" id="IPR011051">
    <property type="entry name" value="RmlC_Cupin_sf"/>
</dbReference>
<name>A0A2S7IQQ0_9BACT</name>
<accession>A0A2S7IQQ0</accession>
<gene>
    <name evidence="2" type="ORF">C5O19_10360</name>
</gene>
<dbReference type="PANTHER" id="PTHR36440">
    <property type="entry name" value="PUTATIVE (AFU_ORTHOLOGUE AFUA_8G07350)-RELATED"/>
    <property type="match status" value="1"/>
</dbReference>
<dbReference type="EMBL" id="PTRA01000001">
    <property type="protein sequence ID" value="PQA59999.1"/>
    <property type="molecule type" value="Genomic_DNA"/>
</dbReference>
<dbReference type="AlphaFoldDB" id="A0A2S7IQQ0"/>
<keyword evidence="3" id="KW-1185">Reference proteome</keyword>
<dbReference type="InterPro" id="IPR013096">
    <property type="entry name" value="Cupin_2"/>
</dbReference>
<organism evidence="2 3">
    <name type="scientific">Siphonobacter curvatus</name>
    <dbReference type="NCBI Taxonomy" id="2094562"/>
    <lineage>
        <taxon>Bacteria</taxon>
        <taxon>Pseudomonadati</taxon>
        <taxon>Bacteroidota</taxon>
        <taxon>Cytophagia</taxon>
        <taxon>Cytophagales</taxon>
        <taxon>Cytophagaceae</taxon>
        <taxon>Siphonobacter</taxon>
    </lineage>
</organism>
<evidence type="ECO:0000259" key="1">
    <source>
        <dbReference type="Pfam" id="PF07883"/>
    </source>
</evidence>